<feature type="region of interest" description="Disordered" evidence="5">
    <location>
        <begin position="1225"/>
        <end position="1261"/>
    </location>
</feature>
<dbReference type="SUPFAM" id="SSF49265">
    <property type="entry name" value="Fibronectin type III"/>
    <property type="match status" value="1"/>
</dbReference>
<keyword evidence="1" id="KW-0732">Signal</keyword>
<evidence type="ECO:0000256" key="1">
    <source>
        <dbReference type="ARBA" id="ARBA00022729"/>
    </source>
</evidence>
<dbReference type="InterPro" id="IPR013783">
    <property type="entry name" value="Ig-like_fold"/>
</dbReference>
<dbReference type="InterPro" id="IPR059177">
    <property type="entry name" value="GH29D-like_dom"/>
</dbReference>
<feature type="domain" description="Fibronectin type-III" evidence="6">
    <location>
        <begin position="1059"/>
        <end position="1148"/>
    </location>
</feature>
<feature type="domain" description="SLH" evidence="7">
    <location>
        <begin position="1547"/>
        <end position="1610"/>
    </location>
</feature>
<dbReference type="Pfam" id="PF00395">
    <property type="entry name" value="SLH"/>
    <property type="match status" value="3"/>
</dbReference>
<sequence length="1677" mass="176093">MVKISNYQSVQKIIVLALTVCIFIGMMPGQSTQVIAATDTWNGTVASSYDGGAGTSVDPYRIATGAQLAYLASQVNTGTDYSGKHFKLTADIDLNNNEWTPIGGKYSATNRSFTGMFDGDGHVIRNMTITTAETHWVGLFGIVGDATIKNLGVEYVQISNPATNGRTGGLVGYNWGYPVTIINSYTTGSITAGQMGQSIITLRVGGLVGYSTVNNASVTNSYSTVNVTVNGNGGRAGGLVGRTGGNGLEAVKISNSYATGTVTANGTGNYTGGLVGFQNEGVIDNSYWNSDKASTGVGYVTDYSGTSKTDAEMKAAAFVTLLNQNRGPDAEWISDSGSVNGGYPTLSNIGAGRITVQDSTVNPTIATFDKYDQAATYSDMTIAITPNGNTFIDVLRSGTGIGAGNYSFNDPSHVLTIKKEYLATLGTGAQVFTIDMSAGMDPTWTVTISDSTPLQASGLTVSANDVTGSEADGKTVIDVAETAGAEHKFVYKNFEESSVSVPNVGDTLTGYVDLPADGIIEAANGDIIAIAEIDADGKVVKFGTTVAAVVIEHAVIYAEGAHGSASSASEVVVDGQSPSHVPTIIPDSGYTFAGWSSDGGTTLLHTANVEASTVTADILYTAYYSANAYTASNSLSANSTTIPLGVGIALSATGDRQSAIGAVVGDEQYIPISWVSTETGKQGLFTESTGSYTSTYAPSEVGTYTVTATFQKKVWDGDSWGNATGETDTKTIQVIVENVPITVTPEAAITLPTQLYMAYNNTTVYEQITISKPNGTTISNVTALLGDGEQSKFIVGTLNKDSFMHATSNSITLLVKPKNALPIGTYTETLTIAGDDAISDMIDLSFTVDPHPDGTILLLPADSYNFDTAGTYYEGYSAIPKLQLSLQKVGHTFSNVPNVQVSFGKGIESPFTIGSVPSGTLAPGVASSTALIGVKLNLPAGVYHDTLTVTADGGVSESIDLSVTIHELVQADAPTADIADGMIISNNSKVTLSSSTAGATIYYTLDGSIPTTGSLSGTNVTVSAAPGHSVTIMAIAVKDGMADSEIATFTYTIVNLPDAPANPQNLVAASGNRQIDLGWNTVTGATYYNLYMSTTPGQFDVMPMATVTEATYQVDNLTNGTVYYFVVKAGNDGGLSGNSNQVGATPATIPFPITHVSAVAGNGSAIITFTAPADNGGSAITEYEVTASSGNIVVTGMSSPITITGLTNGTTYTFTVKSINSQGKSAQSAVSNEVIPSAPSSHEDDTSDSPSQPTLPAGPELTAVDVLVNGKRENAGTAMKEKVNGQEVMTIVVDEEKLHQRLEAEGKGAVIAIFDSSGSDVVIGQLNGRIIKKMEMKQAVVEIRTDQATYTLPADQINIDAISKQFGTAIQLQDIKVKIEIATPLSNTIQMVEDTTNREGFTLVAPPIQFKITVVYGDRTAEVTKFNAYVKRTVVIPEGVDPSRITTGVVIEPDGTVRHVPTKIIEMDGVFYAQINSLTNSIYSVVWHPREFHDMKNHWAKDAVNNMASRLIVSGIGNEMFSPNREITRAEFAAIIVRGLGLGLESGESVFTDVKVTDWYSSAIQTAYEYELISGYDDGTFRPNEKITREQAMLIIANAMKITGLKDNLAKESKDAALQAFEDKAQISAWSIAGVVDTILAGVVSGRSPNHLAPQDFITRAEVATIMERILEKSDLI</sequence>
<comment type="caution">
    <text evidence="8">The sequence shown here is derived from an EMBL/GenBank/DDBJ whole genome shotgun (WGS) entry which is preliminary data.</text>
</comment>
<evidence type="ECO:0000256" key="4">
    <source>
        <dbReference type="ARBA" id="ARBA00023326"/>
    </source>
</evidence>
<dbReference type="Pfam" id="PF18316">
    <property type="entry name" value="S-l_SbsC_C"/>
    <property type="match status" value="1"/>
</dbReference>
<dbReference type="EMBL" id="JBHTJZ010000033">
    <property type="protein sequence ID" value="MFD0961177.1"/>
    <property type="molecule type" value="Genomic_DNA"/>
</dbReference>
<dbReference type="InterPro" id="IPR044060">
    <property type="entry name" value="Bacterial_rp_domain"/>
</dbReference>
<dbReference type="Gene3D" id="2.160.20.110">
    <property type="match status" value="1"/>
</dbReference>
<organism evidence="8 9">
    <name type="scientific">Paenibacillus chungangensis</name>
    <dbReference type="NCBI Taxonomy" id="696535"/>
    <lineage>
        <taxon>Bacteria</taxon>
        <taxon>Bacillati</taxon>
        <taxon>Bacillota</taxon>
        <taxon>Bacilli</taxon>
        <taxon>Bacillales</taxon>
        <taxon>Paenibacillaceae</taxon>
        <taxon>Paenibacillus</taxon>
    </lineage>
</organism>
<dbReference type="PROSITE" id="PS51272">
    <property type="entry name" value="SLH"/>
    <property type="match status" value="3"/>
</dbReference>
<dbReference type="SUPFAM" id="SSF81296">
    <property type="entry name" value="E set domains"/>
    <property type="match status" value="1"/>
</dbReference>
<dbReference type="Proteomes" id="UP001596989">
    <property type="component" value="Unassembled WGS sequence"/>
</dbReference>
<dbReference type="Pfam" id="PF18998">
    <property type="entry name" value="Flg_new_2"/>
    <property type="match status" value="1"/>
</dbReference>
<dbReference type="PROSITE" id="PS50853">
    <property type="entry name" value="FN3"/>
    <property type="match status" value="2"/>
</dbReference>
<dbReference type="InterPro" id="IPR005102">
    <property type="entry name" value="Carbo-bd_X2"/>
</dbReference>
<evidence type="ECO:0000256" key="3">
    <source>
        <dbReference type="ARBA" id="ARBA00023277"/>
    </source>
</evidence>
<protein>
    <submittedName>
        <fullName evidence="8">S-layer homology domain-containing protein</fullName>
    </submittedName>
</protein>
<evidence type="ECO:0000256" key="5">
    <source>
        <dbReference type="SAM" id="MobiDB-lite"/>
    </source>
</evidence>
<name>A0ABW3HUV7_9BACL</name>
<dbReference type="RefSeq" id="WP_377566493.1">
    <property type="nucleotide sequence ID" value="NZ_JBHTJZ010000033.1"/>
</dbReference>
<keyword evidence="2" id="KW-0136">Cellulose degradation</keyword>
<gene>
    <name evidence="8" type="ORF">ACFQ2I_17650</name>
</gene>
<keyword evidence="4" id="KW-0624">Polysaccharide degradation</keyword>
<feature type="domain" description="SLH" evidence="7">
    <location>
        <begin position="1487"/>
        <end position="1546"/>
    </location>
</feature>
<dbReference type="Pfam" id="PF13290">
    <property type="entry name" value="CHB_HEX_C_1"/>
    <property type="match status" value="1"/>
</dbReference>
<dbReference type="InterPro" id="IPR051465">
    <property type="entry name" value="Cell_Envelope_Struct_Comp"/>
</dbReference>
<accession>A0ABW3HUV7</accession>
<evidence type="ECO:0000259" key="6">
    <source>
        <dbReference type="PROSITE" id="PS50853"/>
    </source>
</evidence>
<dbReference type="Pfam" id="PF00041">
    <property type="entry name" value="fn3"/>
    <property type="match status" value="1"/>
</dbReference>
<keyword evidence="9" id="KW-1185">Reference proteome</keyword>
<dbReference type="PANTHER" id="PTHR43308:SF5">
    <property type="entry name" value="S-LAYER PROTEIN _ PEPTIDOGLYCAN ENDO-BETA-N-ACETYLGLUCOSAMINIDASE"/>
    <property type="match status" value="1"/>
</dbReference>
<dbReference type="Pfam" id="PF03442">
    <property type="entry name" value="CBM_X2"/>
    <property type="match status" value="1"/>
</dbReference>
<proteinExistence type="predicted"/>
<evidence type="ECO:0000256" key="2">
    <source>
        <dbReference type="ARBA" id="ARBA00023001"/>
    </source>
</evidence>
<feature type="domain" description="SLH" evidence="7">
    <location>
        <begin position="1618"/>
        <end position="1677"/>
    </location>
</feature>
<dbReference type="Gene3D" id="2.60.40.10">
    <property type="entry name" value="Immunoglobulins"/>
    <property type="match status" value="3"/>
</dbReference>
<dbReference type="CDD" id="cd00063">
    <property type="entry name" value="FN3"/>
    <property type="match status" value="2"/>
</dbReference>
<dbReference type="InterPro" id="IPR003961">
    <property type="entry name" value="FN3_dom"/>
</dbReference>
<dbReference type="InterPro" id="IPR014756">
    <property type="entry name" value="Ig_E-set"/>
</dbReference>
<dbReference type="SMART" id="SM00060">
    <property type="entry name" value="FN3"/>
    <property type="match status" value="2"/>
</dbReference>
<dbReference type="InterPro" id="IPR036116">
    <property type="entry name" value="FN3_sf"/>
</dbReference>
<keyword evidence="3" id="KW-0119">Carbohydrate metabolism</keyword>
<dbReference type="InterPro" id="IPR040751">
    <property type="entry name" value="SbsC_C"/>
</dbReference>
<feature type="domain" description="Fibronectin type-III" evidence="6">
    <location>
        <begin position="1149"/>
        <end position="1240"/>
    </location>
</feature>
<evidence type="ECO:0000313" key="9">
    <source>
        <dbReference type="Proteomes" id="UP001596989"/>
    </source>
</evidence>
<evidence type="ECO:0000313" key="8">
    <source>
        <dbReference type="EMBL" id="MFD0961177.1"/>
    </source>
</evidence>
<evidence type="ECO:0000259" key="7">
    <source>
        <dbReference type="PROSITE" id="PS51272"/>
    </source>
</evidence>
<dbReference type="InterPro" id="IPR001119">
    <property type="entry name" value="SLH_dom"/>
</dbReference>
<reference evidence="9" key="1">
    <citation type="journal article" date="2019" name="Int. J. Syst. Evol. Microbiol.">
        <title>The Global Catalogue of Microorganisms (GCM) 10K type strain sequencing project: providing services to taxonomists for standard genome sequencing and annotation.</title>
        <authorList>
            <consortium name="The Broad Institute Genomics Platform"/>
            <consortium name="The Broad Institute Genome Sequencing Center for Infectious Disease"/>
            <person name="Wu L."/>
            <person name="Ma J."/>
        </authorList>
    </citation>
    <scope>NUCLEOTIDE SEQUENCE [LARGE SCALE GENOMIC DNA]</scope>
    <source>
        <strain evidence="9">CCUG 59129</strain>
    </source>
</reference>
<dbReference type="PANTHER" id="PTHR43308">
    <property type="entry name" value="OUTER MEMBRANE PROTEIN ALPHA-RELATED"/>
    <property type="match status" value="1"/>
</dbReference>